<gene>
    <name evidence="1" type="ORF">AVEN_272150_1</name>
</gene>
<keyword evidence="2" id="KW-1185">Reference proteome</keyword>
<protein>
    <submittedName>
        <fullName evidence="1">Uncharacterized protein</fullName>
    </submittedName>
</protein>
<proteinExistence type="predicted"/>
<dbReference type="AlphaFoldDB" id="A0A4Y2VQG9"/>
<evidence type="ECO:0000313" key="1">
    <source>
        <dbReference type="EMBL" id="GBO27399.1"/>
    </source>
</evidence>
<evidence type="ECO:0000313" key="2">
    <source>
        <dbReference type="Proteomes" id="UP000499080"/>
    </source>
</evidence>
<dbReference type="EMBL" id="BGPR01050392">
    <property type="protein sequence ID" value="GBO27399.1"/>
    <property type="molecule type" value="Genomic_DNA"/>
</dbReference>
<sequence length="99" mass="11882">MQKKLQEAFKRRQQEFLSNLDNIFDIAKLMQRFLQRQREPDRLGRLSGVVKELTDKEERTRLRVVKEENRRIKYVSASKSSASYEPLHKNIPLRILVKI</sequence>
<name>A0A4Y2VQG9_ARAVE</name>
<accession>A0A4Y2VQG9</accession>
<organism evidence="1 2">
    <name type="scientific">Araneus ventricosus</name>
    <name type="common">Orbweaver spider</name>
    <name type="synonym">Epeira ventricosa</name>
    <dbReference type="NCBI Taxonomy" id="182803"/>
    <lineage>
        <taxon>Eukaryota</taxon>
        <taxon>Metazoa</taxon>
        <taxon>Ecdysozoa</taxon>
        <taxon>Arthropoda</taxon>
        <taxon>Chelicerata</taxon>
        <taxon>Arachnida</taxon>
        <taxon>Araneae</taxon>
        <taxon>Araneomorphae</taxon>
        <taxon>Entelegynae</taxon>
        <taxon>Araneoidea</taxon>
        <taxon>Araneidae</taxon>
        <taxon>Araneus</taxon>
    </lineage>
</organism>
<reference evidence="1 2" key="1">
    <citation type="journal article" date="2019" name="Sci. Rep.">
        <title>Orb-weaving spider Araneus ventricosus genome elucidates the spidroin gene catalogue.</title>
        <authorList>
            <person name="Kono N."/>
            <person name="Nakamura H."/>
            <person name="Ohtoshi R."/>
            <person name="Moran D.A.P."/>
            <person name="Shinohara A."/>
            <person name="Yoshida Y."/>
            <person name="Fujiwara M."/>
            <person name="Mori M."/>
            <person name="Tomita M."/>
            <person name="Arakawa K."/>
        </authorList>
    </citation>
    <scope>NUCLEOTIDE SEQUENCE [LARGE SCALE GENOMIC DNA]</scope>
</reference>
<comment type="caution">
    <text evidence="1">The sequence shown here is derived from an EMBL/GenBank/DDBJ whole genome shotgun (WGS) entry which is preliminary data.</text>
</comment>
<dbReference type="Proteomes" id="UP000499080">
    <property type="component" value="Unassembled WGS sequence"/>
</dbReference>